<dbReference type="PANTHER" id="PTHR31286:SF181">
    <property type="entry name" value="ZINC KNUCKLE (CCHC-TYPE) FAMILY PROTEIN"/>
    <property type="match status" value="1"/>
</dbReference>
<dbReference type="PANTHER" id="PTHR31286">
    <property type="entry name" value="GLYCINE-RICH CELL WALL STRUCTURAL PROTEIN 1.8-LIKE"/>
    <property type="match status" value="1"/>
</dbReference>
<dbReference type="EMBL" id="CABITT030000004">
    <property type="protein sequence ID" value="VVB02233.1"/>
    <property type="molecule type" value="Genomic_DNA"/>
</dbReference>
<evidence type="ECO:0000313" key="2">
    <source>
        <dbReference type="Proteomes" id="UP000489600"/>
    </source>
</evidence>
<dbReference type="AlphaFoldDB" id="A0A565BKT2"/>
<dbReference type="InterPro" id="IPR040256">
    <property type="entry name" value="At4g02000-like"/>
</dbReference>
<sequence length="397" mass="43478">MESSSVGVTPSHHVPPYLLFLSLYPILASSTNPDLVWVLPQAVVTNADLPSVSPPAMHKVSPAGFVALFPWISKFKSTFHNLSKVASPSFSDDGTPTIRAPASITLGSSQIWKDHLVAYFHGIPLSSAKIFSDLNPIWGKQVTRQWVLDVSFWNSGNCSFTVSPWSPSADLTSMKLVYAPIWVLFKKVPPELWSLVGFSTIASRVGIPVHSKFSKLCPYSNGVVKLKVVVELEKKHHGSVILTDNVANSVLVSAEYPKLPPRCGSCKEFGHLDLRCPSPASRVNSPVEDVVGENSRLLREVSSSSGWLRVVNRSKPRIHSPSGPGSTNNHLVTTAEFDAEENLIKAAQVIMRQRVAALEVQPPPFVSAAVRKKERWKQRQKLLLLSASEPGSENRVV</sequence>
<comment type="caution">
    <text evidence="1">The sequence shown here is derived from an EMBL/GenBank/DDBJ whole genome shotgun (WGS) entry which is preliminary data.</text>
</comment>
<proteinExistence type="predicted"/>
<reference evidence="1" key="1">
    <citation type="submission" date="2019-07" db="EMBL/GenBank/DDBJ databases">
        <authorList>
            <person name="Dittberner H."/>
        </authorList>
    </citation>
    <scope>NUCLEOTIDE SEQUENCE [LARGE SCALE GENOMIC DNA]</scope>
</reference>
<dbReference type="Proteomes" id="UP000489600">
    <property type="component" value="Unassembled WGS sequence"/>
</dbReference>
<gene>
    <name evidence="1" type="ORF">ANE_LOCUS12677</name>
</gene>
<protein>
    <submittedName>
        <fullName evidence="1">Uncharacterized protein</fullName>
    </submittedName>
</protein>
<accession>A0A565BKT2</accession>
<keyword evidence="2" id="KW-1185">Reference proteome</keyword>
<organism evidence="1 2">
    <name type="scientific">Arabis nemorensis</name>
    <dbReference type="NCBI Taxonomy" id="586526"/>
    <lineage>
        <taxon>Eukaryota</taxon>
        <taxon>Viridiplantae</taxon>
        <taxon>Streptophyta</taxon>
        <taxon>Embryophyta</taxon>
        <taxon>Tracheophyta</taxon>
        <taxon>Spermatophyta</taxon>
        <taxon>Magnoliopsida</taxon>
        <taxon>eudicotyledons</taxon>
        <taxon>Gunneridae</taxon>
        <taxon>Pentapetalae</taxon>
        <taxon>rosids</taxon>
        <taxon>malvids</taxon>
        <taxon>Brassicales</taxon>
        <taxon>Brassicaceae</taxon>
        <taxon>Arabideae</taxon>
        <taxon>Arabis</taxon>
    </lineage>
</organism>
<name>A0A565BKT2_9BRAS</name>
<evidence type="ECO:0000313" key="1">
    <source>
        <dbReference type="EMBL" id="VVB02233.1"/>
    </source>
</evidence>
<dbReference type="OrthoDB" id="1112306at2759"/>